<evidence type="ECO:0000313" key="4">
    <source>
        <dbReference type="Proteomes" id="UP000675121"/>
    </source>
</evidence>
<comment type="caution">
    <text evidence="3">The sequence shown here is derived from an EMBL/GenBank/DDBJ whole genome shotgun (WGS) entry which is preliminary data.</text>
</comment>
<feature type="chain" id="PRO_5040345025" evidence="2">
    <location>
        <begin position="28"/>
        <end position="73"/>
    </location>
</feature>
<name>A0A9N8QV28_9BURK</name>
<gene>
    <name evidence="3" type="ORF">R70211_01083</name>
</gene>
<dbReference type="Proteomes" id="UP000675121">
    <property type="component" value="Unassembled WGS sequence"/>
</dbReference>
<accession>A0A9N8QV28</accession>
<proteinExistence type="predicted"/>
<dbReference type="AlphaFoldDB" id="A0A9N8QV28"/>
<sequence length="73" mass="7569">MIRHCAVSLAVAGSLAVSFTFAPHVMAQTGAPGTKQMQDAQRKAEQKARGEKKKPHQNAQPQKAGSAASASAP</sequence>
<organism evidence="3 4">
    <name type="scientific">Paraburkholderia domus</name>
    <dbReference type="NCBI Taxonomy" id="2793075"/>
    <lineage>
        <taxon>Bacteria</taxon>
        <taxon>Pseudomonadati</taxon>
        <taxon>Pseudomonadota</taxon>
        <taxon>Betaproteobacteria</taxon>
        <taxon>Burkholderiales</taxon>
        <taxon>Burkholderiaceae</taxon>
        <taxon>Paraburkholderia</taxon>
    </lineage>
</organism>
<keyword evidence="4" id="KW-1185">Reference proteome</keyword>
<evidence type="ECO:0000256" key="2">
    <source>
        <dbReference type="SAM" id="SignalP"/>
    </source>
</evidence>
<feature type="compositionally biased region" description="Polar residues" evidence="1">
    <location>
        <begin position="57"/>
        <end position="73"/>
    </location>
</feature>
<reference evidence="3" key="1">
    <citation type="submission" date="2021-02" db="EMBL/GenBank/DDBJ databases">
        <authorList>
            <person name="Vanwijnsberghe S."/>
        </authorList>
    </citation>
    <scope>NUCLEOTIDE SEQUENCE</scope>
    <source>
        <strain evidence="3">R-70211</strain>
    </source>
</reference>
<feature type="region of interest" description="Disordered" evidence="1">
    <location>
        <begin position="29"/>
        <end position="73"/>
    </location>
</feature>
<feature type="signal peptide" evidence="2">
    <location>
        <begin position="1"/>
        <end position="27"/>
    </location>
</feature>
<evidence type="ECO:0000313" key="3">
    <source>
        <dbReference type="EMBL" id="CAE6869328.1"/>
    </source>
</evidence>
<evidence type="ECO:0000256" key="1">
    <source>
        <dbReference type="SAM" id="MobiDB-lite"/>
    </source>
</evidence>
<keyword evidence="2" id="KW-0732">Signal</keyword>
<dbReference type="EMBL" id="CAJNAS010000002">
    <property type="protein sequence ID" value="CAE6869328.1"/>
    <property type="molecule type" value="Genomic_DNA"/>
</dbReference>
<feature type="compositionally biased region" description="Basic and acidic residues" evidence="1">
    <location>
        <begin position="40"/>
        <end position="49"/>
    </location>
</feature>
<protein>
    <submittedName>
        <fullName evidence="3">Uncharacterized protein</fullName>
    </submittedName>
</protein>